<dbReference type="EMBL" id="VDFG01000138">
    <property type="protein sequence ID" value="MBA4464680.1"/>
    <property type="molecule type" value="Genomic_DNA"/>
</dbReference>
<comment type="caution">
    <text evidence="2">The sequence shown here is derived from an EMBL/GenBank/DDBJ whole genome shotgun (WGS) entry which is preliminary data.</text>
</comment>
<keyword evidence="1" id="KW-0472">Membrane</keyword>
<name>A0A838WKJ5_9CYAN</name>
<feature type="transmembrane region" description="Helical" evidence="1">
    <location>
        <begin position="39"/>
        <end position="65"/>
    </location>
</feature>
<keyword evidence="1" id="KW-0812">Transmembrane</keyword>
<gene>
    <name evidence="2" type="ORF">FHK98_01965</name>
</gene>
<reference evidence="2 3" key="1">
    <citation type="journal article" date="2020" name="J. Appl. Phycol.">
        <title>Morphological changes and genome evolution in Raphidiopsis raciborskii CS-506 after 23 years in culture.</title>
        <authorList>
            <person name="Willis A."/>
            <person name="Bent S.J."/>
            <person name="Jameson I.D."/>
        </authorList>
    </citation>
    <scope>NUCLEOTIDE SEQUENCE [LARGE SCALE GENOMIC DNA]</scope>
    <source>
        <strain evidence="2 3">CS-506_A</strain>
    </source>
</reference>
<organism evidence="2 3">
    <name type="scientific">Cylindrospermopsis raciborskii CS-506_A</name>
    <dbReference type="NCBI Taxonomy" id="2585140"/>
    <lineage>
        <taxon>Bacteria</taxon>
        <taxon>Bacillati</taxon>
        <taxon>Cyanobacteriota</taxon>
        <taxon>Cyanophyceae</taxon>
        <taxon>Nostocales</taxon>
        <taxon>Aphanizomenonaceae</taxon>
        <taxon>Cylindrospermopsis</taxon>
    </lineage>
</organism>
<evidence type="ECO:0000313" key="2">
    <source>
        <dbReference type="EMBL" id="MBA4464680.1"/>
    </source>
</evidence>
<accession>A0A838WKJ5</accession>
<evidence type="ECO:0000313" key="3">
    <source>
        <dbReference type="Proteomes" id="UP000538075"/>
    </source>
</evidence>
<dbReference type="InterPro" id="IPR023991">
    <property type="entry name" value="Bacteriocin_IIb_lactobn/cerein"/>
</dbReference>
<proteinExistence type="predicted"/>
<protein>
    <submittedName>
        <fullName evidence="2">Class IIb bacteriocin, lactobin A/cerein 7B family</fullName>
    </submittedName>
</protein>
<keyword evidence="1" id="KW-1133">Transmembrane helix</keyword>
<evidence type="ECO:0000256" key="1">
    <source>
        <dbReference type="SAM" id="Phobius"/>
    </source>
</evidence>
<dbReference type="NCBIfam" id="TIGR03949">
    <property type="entry name" value="bact_IIb_cerein"/>
    <property type="match status" value="1"/>
</dbReference>
<dbReference type="AlphaFoldDB" id="A0A838WKJ5"/>
<dbReference type="Proteomes" id="UP000538075">
    <property type="component" value="Unassembled WGS sequence"/>
</dbReference>
<sequence length="69" mass="7242">MANISISDLRPAGVDFFSDSESFLDDLNDNELYNVSGGLAPITITVVTSTFACGLVVGIAIAVYVGTRK</sequence>